<protein>
    <submittedName>
        <fullName evidence="1">Uncharacterized protein</fullName>
    </submittedName>
</protein>
<reference evidence="1 2" key="1">
    <citation type="journal article" date="2022" name="Nat. Plants">
        <title>Genomes of leafy and leafless Platanthera orchids illuminate the evolution of mycoheterotrophy.</title>
        <authorList>
            <person name="Li M.H."/>
            <person name="Liu K.W."/>
            <person name="Li Z."/>
            <person name="Lu H.C."/>
            <person name="Ye Q.L."/>
            <person name="Zhang D."/>
            <person name="Wang J.Y."/>
            <person name="Li Y.F."/>
            <person name="Zhong Z.M."/>
            <person name="Liu X."/>
            <person name="Yu X."/>
            <person name="Liu D.K."/>
            <person name="Tu X.D."/>
            <person name="Liu B."/>
            <person name="Hao Y."/>
            <person name="Liao X.Y."/>
            <person name="Jiang Y.T."/>
            <person name="Sun W.H."/>
            <person name="Chen J."/>
            <person name="Chen Y.Q."/>
            <person name="Ai Y."/>
            <person name="Zhai J.W."/>
            <person name="Wu S.S."/>
            <person name="Zhou Z."/>
            <person name="Hsiao Y.Y."/>
            <person name="Wu W.L."/>
            <person name="Chen Y.Y."/>
            <person name="Lin Y.F."/>
            <person name="Hsu J.L."/>
            <person name="Li C.Y."/>
            <person name="Wang Z.W."/>
            <person name="Zhao X."/>
            <person name="Zhong W.Y."/>
            <person name="Ma X.K."/>
            <person name="Ma L."/>
            <person name="Huang J."/>
            <person name="Chen G.Z."/>
            <person name="Huang M.Z."/>
            <person name="Huang L."/>
            <person name="Peng D.H."/>
            <person name="Luo Y.B."/>
            <person name="Zou S.Q."/>
            <person name="Chen S.P."/>
            <person name="Lan S."/>
            <person name="Tsai W.C."/>
            <person name="Van de Peer Y."/>
            <person name="Liu Z.J."/>
        </authorList>
    </citation>
    <scope>NUCLEOTIDE SEQUENCE [LARGE SCALE GENOMIC DNA]</scope>
    <source>
        <strain evidence="1">Lor288</strain>
    </source>
</reference>
<dbReference type="EMBL" id="JBBWWR010000015">
    <property type="protein sequence ID" value="KAK8949780.1"/>
    <property type="molecule type" value="Genomic_DNA"/>
</dbReference>
<proteinExistence type="predicted"/>
<sequence>MDVVREELLQVSSETNRMKKLEKDTKLTIERLNSQLMKERSKLEWATLLEERTRGIITYLSNTLQQL</sequence>
<keyword evidence="2" id="KW-1185">Reference proteome</keyword>
<gene>
    <name evidence="1" type="ORF">KSP40_PGU000041</name>
</gene>
<organism evidence="1 2">
    <name type="scientific">Platanthera guangdongensis</name>
    <dbReference type="NCBI Taxonomy" id="2320717"/>
    <lineage>
        <taxon>Eukaryota</taxon>
        <taxon>Viridiplantae</taxon>
        <taxon>Streptophyta</taxon>
        <taxon>Embryophyta</taxon>
        <taxon>Tracheophyta</taxon>
        <taxon>Spermatophyta</taxon>
        <taxon>Magnoliopsida</taxon>
        <taxon>Liliopsida</taxon>
        <taxon>Asparagales</taxon>
        <taxon>Orchidaceae</taxon>
        <taxon>Orchidoideae</taxon>
        <taxon>Orchideae</taxon>
        <taxon>Orchidinae</taxon>
        <taxon>Platanthera</taxon>
    </lineage>
</organism>
<evidence type="ECO:0000313" key="2">
    <source>
        <dbReference type="Proteomes" id="UP001412067"/>
    </source>
</evidence>
<comment type="caution">
    <text evidence="1">The sequence shown here is derived from an EMBL/GenBank/DDBJ whole genome shotgun (WGS) entry which is preliminary data.</text>
</comment>
<accession>A0ABR2LT87</accession>
<dbReference type="Proteomes" id="UP001412067">
    <property type="component" value="Unassembled WGS sequence"/>
</dbReference>
<evidence type="ECO:0000313" key="1">
    <source>
        <dbReference type="EMBL" id="KAK8949780.1"/>
    </source>
</evidence>
<name>A0ABR2LT87_9ASPA</name>